<name>A0A1N7FM27_9GAMM</name>
<dbReference type="RefSeq" id="WP_076555762.1">
    <property type="nucleotide sequence ID" value="NZ_FTNU01000014.1"/>
</dbReference>
<sequence>MVHYRRLLANIATVLIVALLAGCASLPKSPHLPKSQLLTSQAQKRHQLIKQGGGVGNLITAINEQSQYYPNLSGYYPIATGANAFASRSALTNLSSQTIDVQYYIWHNDEAGQLMLKDLWEAAQRGVIVRLLLDDFNSSSDLDQLLVRFAKHPNIAVRLMNPLPYRKLRSINYLAHPARSNKRMHNKSMTFDNKISVIGGRNIGNEYLNNAPENNFADLDVMLVGEVVGRITDSFESYWSSPLSFDIETLVRDDQQSFTDIVKPSVIDDIQQSKTVAESERILRTYRHAMQNSTIGQKLLDKQVPFFWTTIDLLADDVKKLSNQASLDDFLVSKLQRRLGQPNSQLSIISSYFVPTKQGVDTLTKLAKMGVQVTILTNSFDATDVGIVHAGYAHWRKQLLAAGVRLFEIKSTAQSVEENENRFWRTREQSTTSLHAKAFAVDDDKVFIGSYNVDPRSANINTELGVLIQDPKLAKQLHNALSNNGTLANQAYELKLSDTGDIQWHTIENGKAVIYDSEPNMDRKDRVIINIASLLPIDWLL</sequence>
<dbReference type="CDD" id="cd09111">
    <property type="entry name" value="PLDc_ymdC_like_1"/>
    <property type="match status" value="1"/>
</dbReference>
<dbReference type="STRING" id="34061.B0189_06210"/>
<dbReference type="PROSITE" id="PS50035">
    <property type="entry name" value="PLD"/>
    <property type="match status" value="2"/>
</dbReference>
<dbReference type="AlphaFoldDB" id="A0A1N7FM27"/>
<dbReference type="EMBL" id="FTNU01000014">
    <property type="protein sequence ID" value="SIS01350.1"/>
    <property type="molecule type" value="Genomic_DNA"/>
</dbReference>
<organism evidence="2 3">
    <name type="scientific">Moraxella cuniculi DSM 21768</name>
    <dbReference type="NCBI Taxonomy" id="1122245"/>
    <lineage>
        <taxon>Bacteria</taxon>
        <taxon>Pseudomonadati</taxon>
        <taxon>Pseudomonadota</taxon>
        <taxon>Gammaproteobacteria</taxon>
        <taxon>Moraxellales</taxon>
        <taxon>Moraxellaceae</taxon>
        <taxon>Moraxella</taxon>
    </lineage>
</organism>
<dbReference type="InterPro" id="IPR025202">
    <property type="entry name" value="PLD-like_dom"/>
</dbReference>
<dbReference type="Proteomes" id="UP000187495">
    <property type="component" value="Unassembled WGS sequence"/>
</dbReference>
<dbReference type="Pfam" id="PF13091">
    <property type="entry name" value="PLDc_2"/>
    <property type="match status" value="2"/>
</dbReference>
<gene>
    <name evidence="2" type="ORF">SAMN02745664_11435</name>
</gene>
<dbReference type="CDD" id="cd09113">
    <property type="entry name" value="PLDc_ymdC_like_2"/>
    <property type="match status" value="1"/>
</dbReference>
<proteinExistence type="predicted"/>
<dbReference type="Gene3D" id="3.30.870.10">
    <property type="entry name" value="Endonuclease Chain A"/>
    <property type="match status" value="2"/>
</dbReference>
<evidence type="ECO:0000313" key="3">
    <source>
        <dbReference type="Proteomes" id="UP000187495"/>
    </source>
</evidence>
<feature type="domain" description="PLD phosphodiesterase" evidence="1">
    <location>
        <begin position="180"/>
        <end position="207"/>
    </location>
</feature>
<dbReference type="PANTHER" id="PTHR21248">
    <property type="entry name" value="CARDIOLIPIN SYNTHASE"/>
    <property type="match status" value="1"/>
</dbReference>
<dbReference type="GO" id="GO:0032049">
    <property type="term" value="P:cardiolipin biosynthetic process"/>
    <property type="evidence" value="ECO:0007669"/>
    <property type="project" value="UniProtKB-ARBA"/>
</dbReference>
<dbReference type="PANTHER" id="PTHR21248:SF12">
    <property type="entry name" value="CARDIOLIPIN SYNTHASE C"/>
    <property type="match status" value="1"/>
</dbReference>
<dbReference type="InterPro" id="IPR001736">
    <property type="entry name" value="PLipase_D/transphosphatidylase"/>
</dbReference>
<evidence type="ECO:0000259" key="1">
    <source>
        <dbReference type="PROSITE" id="PS50035"/>
    </source>
</evidence>
<feature type="domain" description="PLD phosphodiesterase" evidence="1">
    <location>
        <begin position="430"/>
        <end position="457"/>
    </location>
</feature>
<dbReference type="SMART" id="SM00155">
    <property type="entry name" value="PLDc"/>
    <property type="match status" value="2"/>
</dbReference>
<evidence type="ECO:0000313" key="2">
    <source>
        <dbReference type="EMBL" id="SIS01350.1"/>
    </source>
</evidence>
<dbReference type="PROSITE" id="PS51257">
    <property type="entry name" value="PROKAR_LIPOPROTEIN"/>
    <property type="match status" value="1"/>
</dbReference>
<dbReference type="SUPFAM" id="SSF56024">
    <property type="entry name" value="Phospholipase D/nuclease"/>
    <property type="match status" value="2"/>
</dbReference>
<reference evidence="3" key="1">
    <citation type="submission" date="2017-01" db="EMBL/GenBank/DDBJ databases">
        <authorList>
            <person name="Varghese N."/>
            <person name="Submissions S."/>
        </authorList>
    </citation>
    <scope>NUCLEOTIDE SEQUENCE [LARGE SCALE GENOMIC DNA]</scope>
    <source>
        <strain evidence="3">DSM 21768</strain>
    </source>
</reference>
<protein>
    <submittedName>
        <fullName evidence="2">Putative cardiolipin synthase</fullName>
    </submittedName>
</protein>
<dbReference type="GO" id="GO:0030572">
    <property type="term" value="F:phosphatidyltransferase activity"/>
    <property type="evidence" value="ECO:0007669"/>
    <property type="project" value="UniProtKB-ARBA"/>
</dbReference>
<keyword evidence="3" id="KW-1185">Reference proteome</keyword>
<accession>A0A1N7FM27</accession>